<dbReference type="OrthoDB" id="5343483at2759"/>
<accession>A0A366QMS7</accession>
<keyword evidence="3" id="KW-1185">Reference proteome</keyword>
<evidence type="ECO:0000313" key="3">
    <source>
        <dbReference type="Proteomes" id="UP000253153"/>
    </source>
</evidence>
<proteinExistence type="predicted"/>
<sequence length="104" mass="11855">MAQSHQRMGTVSLTDDIQTRLLVTHMPDSADAYVYKADIPRELLECLDNPKRSMDDFAFPTIGWFKVPFVPYSTFADRLQSHLTGPSPTSLRPCGKNHRLDEME</sequence>
<dbReference type="GeneID" id="42000575"/>
<reference evidence="2 3" key="1">
    <citation type="submission" date="2018-06" db="EMBL/GenBank/DDBJ databases">
        <title>Fusarium incarnatum-equiseti species complex species 28.</title>
        <authorList>
            <person name="Gardiner D.M."/>
        </authorList>
    </citation>
    <scope>NUCLEOTIDE SEQUENCE [LARGE SCALE GENOMIC DNA]</scope>
    <source>
        <strain evidence="2 3">FIESC_28</strain>
    </source>
</reference>
<gene>
    <name evidence="2" type="ORF">FIESC28_11152</name>
</gene>
<evidence type="ECO:0000313" key="2">
    <source>
        <dbReference type="EMBL" id="RBR06137.1"/>
    </source>
</evidence>
<dbReference type="EMBL" id="QKXC01000361">
    <property type="protein sequence ID" value="RBR06137.1"/>
    <property type="molecule type" value="Genomic_DNA"/>
</dbReference>
<comment type="caution">
    <text evidence="2">The sequence shown here is derived from an EMBL/GenBank/DDBJ whole genome shotgun (WGS) entry which is preliminary data.</text>
</comment>
<protein>
    <submittedName>
        <fullName evidence="2">Uncharacterized protein</fullName>
    </submittedName>
</protein>
<dbReference type="Proteomes" id="UP000253153">
    <property type="component" value="Unassembled WGS sequence"/>
</dbReference>
<organism evidence="2 3">
    <name type="scientific">Fusarium coffeatum</name>
    <dbReference type="NCBI Taxonomy" id="231269"/>
    <lineage>
        <taxon>Eukaryota</taxon>
        <taxon>Fungi</taxon>
        <taxon>Dikarya</taxon>
        <taxon>Ascomycota</taxon>
        <taxon>Pezizomycotina</taxon>
        <taxon>Sordariomycetes</taxon>
        <taxon>Hypocreomycetidae</taxon>
        <taxon>Hypocreales</taxon>
        <taxon>Nectriaceae</taxon>
        <taxon>Fusarium</taxon>
        <taxon>Fusarium incarnatum-equiseti species complex</taxon>
    </lineage>
</organism>
<name>A0A366QMS7_9HYPO</name>
<dbReference type="RefSeq" id="XP_031010635.1">
    <property type="nucleotide sequence ID" value="XM_031165279.1"/>
</dbReference>
<dbReference type="AlphaFoldDB" id="A0A366QMS7"/>
<evidence type="ECO:0000256" key="1">
    <source>
        <dbReference type="SAM" id="MobiDB-lite"/>
    </source>
</evidence>
<feature type="region of interest" description="Disordered" evidence="1">
    <location>
        <begin position="82"/>
        <end position="104"/>
    </location>
</feature>